<keyword evidence="3" id="KW-1185">Reference proteome</keyword>
<organism evidence="2 3">
    <name type="scientific">Agromyces indicus</name>
    <dbReference type="NCBI Taxonomy" id="758919"/>
    <lineage>
        <taxon>Bacteria</taxon>
        <taxon>Bacillati</taxon>
        <taxon>Actinomycetota</taxon>
        <taxon>Actinomycetes</taxon>
        <taxon>Micrococcales</taxon>
        <taxon>Microbacteriaceae</taxon>
        <taxon>Agromyces</taxon>
    </lineage>
</organism>
<dbReference type="PANTHER" id="PTHR43792">
    <property type="entry name" value="GNAT FAMILY, PUTATIVE (AFU_ORTHOLOGUE AFUA_3G00765)-RELATED-RELATED"/>
    <property type="match status" value="1"/>
</dbReference>
<evidence type="ECO:0000313" key="2">
    <source>
        <dbReference type="EMBL" id="MDR5690854.1"/>
    </source>
</evidence>
<proteinExistence type="predicted"/>
<feature type="domain" description="N-acetyltransferase" evidence="1">
    <location>
        <begin position="37"/>
        <end position="211"/>
    </location>
</feature>
<protein>
    <submittedName>
        <fullName evidence="2">GNAT family protein</fullName>
        <ecNumber evidence="2">2.-.-.-</ecNumber>
    </submittedName>
</protein>
<evidence type="ECO:0000259" key="1">
    <source>
        <dbReference type="PROSITE" id="PS51186"/>
    </source>
</evidence>
<dbReference type="Proteomes" id="UP001260072">
    <property type="component" value="Unassembled WGS sequence"/>
</dbReference>
<reference evidence="3" key="1">
    <citation type="submission" date="2023-07" db="EMBL/GenBank/DDBJ databases">
        <title>Description of three actinobacteria isolated from air of manufacturing shop in a pharmaceutical factory.</title>
        <authorList>
            <person name="Zhang D.-F."/>
        </authorList>
    </citation>
    <scope>NUCLEOTIDE SEQUENCE [LARGE SCALE GENOMIC DNA]</scope>
    <source>
        <strain evidence="3">CCTCC AB 2011122</strain>
    </source>
</reference>
<sequence>MTVHERPDDAADAGPPALRLPFDVAELDRRPIRTERLRLRPLATADADDVWEYQSLPEVLRYIPWPERDRDQAREHTETRAACRRLADDGDAVFLAMALVGEPSTTDAAPGRTRGDRVVGDIMLRLASSAHARLEVGWVVHPDFHGRGLAAEAAAATLDLAFGRLVAHRVVAHLDARNAASARLCERLGMRREATLVEEEWNDGEWQDTASYGVLRREWRALRAGRA</sequence>
<dbReference type="InterPro" id="IPR016181">
    <property type="entry name" value="Acyl_CoA_acyltransferase"/>
</dbReference>
<dbReference type="InterPro" id="IPR000182">
    <property type="entry name" value="GNAT_dom"/>
</dbReference>
<gene>
    <name evidence="2" type="ORF">RH861_02135</name>
</gene>
<evidence type="ECO:0000313" key="3">
    <source>
        <dbReference type="Proteomes" id="UP001260072"/>
    </source>
</evidence>
<comment type="caution">
    <text evidence="2">The sequence shown here is derived from an EMBL/GenBank/DDBJ whole genome shotgun (WGS) entry which is preliminary data.</text>
</comment>
<dbReference type="EC" id="2.-.-.-" evidence="2"/>
<dbReference type="Pfam" id="PF13302">
    <property type="entry name" value="Acetyltransf_3"/>
    <property type="match status" value="1"/>
</dbReference>
<name>A0ABU1FGH1_9MICO</name>
<dbReference type="PROSITE" id="PS51186">
    <property type="entry name" value="GNAT"/>
    <property type="match status" value="1"/>
</dbReference>
<dbReference type="GO" id="GO:0016740">
    <property type="term" value="F:transferase activity"/>
    <property type="evidence" value="ECO:0007669"/>
    <property type="project" value="UniProtKB-KW"/>
</dbReference>
<dbReference type="PANTHER" id="PTHR43792:SF1">
    <property type="entry name" value="N-ACETYLTRANSFERASE DOMAIN-CONTAINING PROTEIN"/>
    <property type="match status" value="1"/>
</dbReference>
<dbReference type="EMBL" id="JAVKGS010000001">
    <property type="protein sequence ID" value="MDR5690854.1"/>
    <property type="molecule type" value="Genomic_DNA"/>
</dbReference>
<keyword evidence="2" id="KW-0808">Transferase</keyword>
<dbReference type="Gene3D" id="3.40.630.30">
    <property type="match status" value="1"/>
</dbReference>
<dbReference type="SUPFAM" id="SSF55729">
    <property type="entry name" value="Acyl-CoA N-acyltransferases (Nat)"/>
    <property type="match status" value="1"/>
</dbReference>
<dbReference type="InterPro" id="IPR051531">
    <property type="entry name" value="N-acetyltransferase"/>
</dbReference>
<dbReference type="RefSeq" id="WP_310519541.1">
    <property type="nucleotide sequence ID" value="NZ_BAABBS010000004.1"/>
</dbReference>
<accession>A0ABU1FGH1</accession>